<dbReference type="Proteomes" id="UP000002280">
    <property type="component" value="Chromosome 3"/>
</dbReference>
<protein>
    <recommendedName>
        <fullName evidence="7">XK-related protein</fullName>
    </recommendedName>
</protein>
<evidence type="ECO:0000256" key="3">
    <source>
        <dbReference type="ARBA" id="ARBA00022475"/>
    </source>
</evidence>
<dbReference type="Bgee" id="ENSMODG00000024976">
    <property type="expression patterns" value="Expressed in liver and 12 other cell types or tissues"/>
</dbReference>
<name>F6XQ40_MONDO</name>
<organism evidence="8 9">
    <name type="scientific">Monodelphis domestica</name>
    <name type="common">Gray short-tailed opossum</name>
    <dbReference type="NCBI Taxonomy" id="13616"/>
    <lineage>
        <taxon>Eukaryota</taxon>
        <taxon>Metazoa</taxon>
        <taxon>Chordata</taxon>
        <taxon>Craniata</taxon>
        <taxon>Vertebrata</taxon>
        <taxon>Euteleostomi</taxon>
        <taxon>Mammalia</taxon>
        <taxon>Metatheria</taxon>
        <taxon>Didelphimorphia</taxon>
        <taxon>Didelphidae</taxon>
        <taxon>Monodelphis</taxon>
    </lineage>
</organism>
<feature type="transmembrane region" description="Helical" evidence="7">
    <location>
        <begin position="306"/>
        <end position="325"/>
    </location>
</feature>
<dbReference type="GeneID" id="100028480"/>
<comment type="subcellular location">
    <subcellularLocation>
        <location evidence="1">Cell membrane</location>
        <topology evidence="1">Multi-pass membrane protein</topology>
    </subcellularLocation>
    <subcellularLocation>
        <location evidence="7">Membrane</location>
        <topology evidence="7">Multi-pass membrane protein</topology>
    </subcellularLocation>
</comment>
<feature type="transmembrane region" description="Helical" evidence="7">
    <location>
        <begin position="40"/>
        <end position="63"/>
    </location>
</feature>
<evidence type="ECO:0000256" key="7">
    <source>
        <dbReference type="RuleBase" id="RU910716"/>
    </source>
</evidence>
<gene>
    <name evidence="8" type="primary">XKR9</name>
</gene>
<keyword evidence="4 7" id="KW-0812">Transmembrane</keyword>
<evidence type="ECO:0000313" key="8">
    <source>
        <dbReference type="Ensembl" id="ENSMODP00000036453.2"/>
    </source>
</evidence>
<dbReference type="RefSeq" id="XP_016286955.1">
    <property type="nucleotide sequence ID" value="XM_016431469.2"/>
</dbReference>
<feature type="transmembrane region" description="Helical" evidence="7">
    <location>
        <begin position="248"/>
        <end position="265"/>
    </location>
</feature>
<dbReference type="PANTHER" id="PTHR16024">
    <property type="entry name" value="XK-RELATED PROTEIN"/>
    <property type="match status" value="1"/>
</dbReference>
<evidence type="ECO:0000256" key="2">
    <source>
        <dbReference type="ARBA" id="ARBA00008789"/>
    </source>
</evidence>
<reference evidence="8" key="2">
    <citation type="submission" date="2025-08" db="UniProtKB">
        <authorList>
            <consortium name="Ensembl"/>
        </authorList>
    </citation>
    <scope>IDENTIFICATION</scope>
</reference>
<evidence type="ECO:0000256" key="6">
    <source>
        <dbReference type="ARBA" id="ARBA00023136"/>
    </source>
</evidence>
<dbReference type="PANTHER" id="PTHR16024:SF13">
    <property type="entry name" value="XK-RELATED PROTEIN 9"/>
    <property type="match status" value="1"/>
</dbReference>
<dbReference type="KEGG" id="mdo:100028480"/>
<proteinExistence type="inferred from homology"/>
<dbReference type="CTD" id="389668"/>
<dbReference type="AlphaFoldDB" id="F6XQ40"/>
<dbReference type="InterPro" id="IPR050895">
    <property type="entry name" value="XK-related_scramblase"/>
</dbReference>
<accession>F6XQ40</accession>
<evidence type="ECO:0000256" key="5">
    <source>
        <dbReference type="ARBA" id="ARBA00022989"/>
    </source>
</evidence>
<feature type="transmembrane region" description="Helical" evidence="7">
    <location>
        <begin position="6"/>
        <end position="28"/>
    </location>
</feature>
<keyword evidence="3" id="KW-1003">Cell membrane</keyword>
<dbReference type="GO" id="GO:0005886">
    <property type="term" value="C:plasma membrane"/>
    <property type="evidence" value="ECO:0007669"/>
    <property type="project" value="UniProtKB-SubCell"/>
</dbReference>
<keyword evidence="5 7" id="KW-1133">Transmembrane helix</keyword>
<evidence type="ECO:0000256" key="4">
    <source>
        <dbReference type="ARBA" id="ARBA00022692"/>
    </source>
</evidence>
<keyword evidence="9" id="KW-1185">Reference proteome</keyword>
<dbReference type="InParanoid" id="F6XQ40"/>
<dbReference type="STRING" id="13616.ENSMODP00000036453"/>
<dbReference type="RefSeq" id="XP_007487050.1">
    <property type="nucleotide sequence ID" value="XM_007486988.3"/>
</dbReference>
<reference evidence="8" key="3">
    <citation type="submission" date="2025-09" db="UniProtKB">
        <authorList>
            <consortium name="Ensembl"/>
        </authorList>
    </citation>
    <scope>IDENTIFICATION</scope>
</reference>
<comment type="similarity">
    <text evidence="2 7">Belongs to the XK family.</text>
</comment>
<evidence type="ECO:0000313" key="9">
    <source>
        <dbReference type="Proteomes" id="UP000002280"/>
    </source>
</evidence>
<dbReference type="eggNOG" id="KOG4790">
    <property type="taxonomic scope" value="Eukaryota"/>
</dbReference>
<feature type="transmembrane region" description="Helical" evidence="7">
    <location>
        <begin position="277"/>
        <end position="294"/>
    </location>
</feature>
<sequence>MGFTKLNFFILVLGILIYITDLIMDIWVSVNFFCKGQHIFGILTMSFMLIAAGIVQCFSFMWYKEDYQKMGQKGPSCSLLIHCFQGGIFIRYWFALRRGYHLAFQCSSSDGLSGRPALTQDPTDLSTPSREEGADAHQTVINEVTDLSMLRLFEIYLEASPQLMIQLYSLMESDQADCIQVAAIVTSCCAISSATVDYHIALRKSLPDKKLLSGYFPRFIYFLYKLLTFTSWILTVGLLTVISINLSLILLIILWILGIMWACKQKTTFCTSKCMEILYRGVVGFILIFTFFNVKGENTKFPMSAYYVMRALATLGILVVFWSCIPPDEYQEFFRDFTITIVAAVAFLLGILFLIAYYTSFHPNRREEKKIFDEVDGRIPPRACRIRNFLMP</sequence>
<dbReference type="InterPro" id="IPR018629">
    <property type="entry name" value="XK-rel"/>
</dbReference>
<keyword evidence="6 7" id="KW-0472">Membrane</keyword>
<feature type="transmembrane region" description="Helical" evidence="7">
    <location>
        <begin position="219"/>
        <end position="242"/>
    </location>
</feature>
<dbReference type="OMA" id="RDCRMKY"/>
<reference evidence="8 9" key="1">
    <citation type="journal article" date="2007" name="Nature">
        <title>Genome of the marsupial Monodelphis domestica reveals innovation in non-coding sequences.</title>
        <authorList>
            <person name="Mikkelsen T.S."/>
            <person name="Wakefield M.J."/>
            <person name="Aken B."/>
            <person name="Amemiya C.T."/>
            <person name="Chang J.L."/>
            <person name="Duke S."/>
            <person name="Garber M."/>
            <person name="Gentles A.J."/>
            <person name="Goodstadt L."/>
            <person name="Heger A."/>
            <person name="Jurka J."/>
            <person name="Kamal M."/>
            <person name="Mauceli E."/>
            <person name="Searle S.M."/>
            <person name="Sharpe T."/>
            <person name="Baker M.L."/>
            <person name="Batzer M.A."/>
            <person name="Benos P.V."/>
            <person name="Belov K."/>
            <person name="Clamp M."/>
            <person name="Cook A."/>
            <person name="Cuff J."/>
            <person name="Das R."/>
            <person name="Davidow L."/>
            <person name="Deakin J.E."/>
            <person name="Fazzari M.J."/>
            <person name="Glass J.L."/>
            <person name="Grabherr M."/>
            <person name="Greally J.M."/>
            <person name="Gu W."/>
            <person name="Hore T.A."/>
            <person name="Huttley G.A."/>
            <person name="Kleber M."/>
            <person name="Jirtle R.L."/>
            <person name="Koina E."/>
            <person name="Lee J.T."/>
            <person name="Mahony S."/>
            <person name="Marra M.A."/>
            <person name="Miller R.D."/>
            <person name="Nicholls R.D."/>
            <person name="Oda M."/>
            <person name="Papenfuss A.T."/>
            <person name="Parra Z.E."/>
            <person name="Pollock D.D."/>
            <person name="Ray D.A."/>
            <person name="Schein J.E."/>
            <person name="Speed T.P."/>
            <person name="Thompson K."/>
            <person name="VandeBerg J.L."/>
            <person name="Wade C.M."/>
            <person name="Walker J.A."/>
            <person name="Waters P.D."/>
            <person name="Webber C."/>
            <person name="Weidman J.R."/>
            <person name="Xie X."/>
            <person name="Zody M.C."/>
            <person name="Baldwin J."/>
            <person name="Abdouelleil A."/>
            <person name="Abdulkadir J."/>
            <person name="Abebe A."/>
            <person name="Abera B."/>
            <person name="Abreu J."/>
            <person name="Acer S.C."/>
            <person name="Aftuck L."/>
            <person name="Alexander A."/>
            <person name="An P."/>
            <person name="Anderson E."/>
            <person name="Anderson S."/>
            <person name="Arachi H."/>
            <person name="Azer M."/>
            <person name="Bachantsang P."/>
            <person name="Barry A."/>
            <person name="Bayul T."/>
            <person name="Berlin A."/>
            <person name="Bessette D."/>
            <person name="Bloom T."/>
            <person name="Bloom T."/>
            <person name="Boguslavskiy L."/>
            <person name="Bonnet C."/>
            <person name="Boukhgalter B."/>
            <person name="Bourzgui I."/>
            <person name="Brown A."/>
            <person name="Cahill P."/>
            <person name="Channer S."/>
            <person name="Cheshatsang Y."/>
            <person name="Chuda L."/>
            <person name="Citroen M."/>
            <person name="Collymore A."/>
            <person name="Cooke P."/>
            <person name="Costello M."/>
            <person name="D'Aco K."/>
            <person name="Daza R."/>
            <person name="De Haan G."/>
            <person name="DeGray S."/>
            <person name="DeMaso C."/>
            <person name="Dhargay N."/>
            <person name="Dooley K."/>
            <person name="Dooley E."/>
            <person name="Doricent M."/>
            <person name="Dorje P."/>
            <person name="Dorjee K."/>
            <person name="Dupes A."/>
            <person name="Elong R."/>
            <person name="Falk J."/>
            <person name="Farina A."/>
            <person name="Faro S."/>
            <person name="Ferguson D."/>
            <person name="Fisher S."/>
            <person name="Foley C.D."/>
            <person name="Franke A."/>
            <person name="Friedrich D."/>
            <person name="Gadbois L."/>
            <person name="Gearin G."/>
            <person name="Gearin C.R."/>
            <person name="Giannoukos G."/>
            <person name="Goode T."/>
            <person name="Graham J."/>
            <person name="Grandbois E."/>
            <person name="Grewal S."/>
            <person name="Gyaltsen K."/>
            <person name="Hafez N."/>
            <person name="Hagos B."/>
            <person name="Hall J."/>
            <person name="Henson C."/>
            <person name="Hollinger A."/>
            <person name="Honan T."/>
            <person name="Huard M.D."/>
            <person name="Hughes L."/>
            <person name="Hurhula B."/>
            <person name="Husby M.E."/>
            <person name="Kamat A."/>
            <person name="Kanga B."/>
            <person name="Kashin S."/>
            <person name="Khazanovich D."/>
            <person name="Kisner P."/>
            <person name="Lance K."/>
            <person name="Lara M."/>
            <person name="Lee W."/>
            <person name="Lennon N."/>
            <person name="Letendre F."/>
            <person name="LeVine R."/>
            <person name="Lipovsky A."/>
            <person name="Liu X."/>
            <person name="Liu J."/>
            <person name="Liu S."/>
            <person name="Lokyitsang T."/>
            <person name="Lokyitsang Y."/>
            <person name="Lubonja R."/>
            <person name="Lui A."/>
            <person name="MacDonald P."/>
            <person name="Magnisalis V."/>
            <person name="Maru K."/>
            <person name="Matthews C."/>
            <person name="McCusker W."/>
            <person name="McDonough S."/>
            <person name="Mehta T."/>
            <person name="Meldrim J."/>
            <person name="Meneus L."/>
            <person name="Mihai O."/>
            <person name="Mihalev A."/>
            <person name="Mihova T."/>
            <person name="Mittelman R."/>
            <person name="Mlenga V."/>
            <person name="Montmayeur A."/>
            <person name="Mulrain L."/>
            <person name="Navidi A."/>
            <person name="Naylor J."/>
            <person name="Negash T."/>
            <person name="Nguyen T."/>
            <person name="Nguyen N."/>
            <person name="Nicol R."/>
            <person name="Norbu C."/>
            <person name="Norbu N."/>
            <person name="Novod N."/>
            <person name="O'Neill B."/>
            <person name="Osman S."/>
            <person name="Markiewicz E."/>
            <person name="Oyono O.L."/>
            <person name="Patti C."/>
            <person name="Phunkhang P."/>
            <person name="Pierre F."/>
            <person name="Priest M."/>
            <person name="Raghuraman S."/>
            <person name="Rege F."/>
            <person name="Reyes R."/>
            <person name="Rise C."/>
            <person name="Rogov P."/>
            <person name="Ross K."/>
            <person name="Ryan E."/>
            <person name="Settipalli S."/>
            <person name="Shea T."/>
            <person name="Sherpa N."/>
            <person name="Shi L."/>
            <person name="Shih D."/>
            <person name="Sparrow T."/>
            <person name="Spaulding J."/>
            <person name="Stalker J."/>
            <person name="Stange-Thomann N."/>
            <person name="Stavropoulos S."/>
            <person name="Stone C."/>
            <person name="Strader C."/>
            <person name="Tesfaye S."/>
            <person name="Thomson T."/>
            <person name="Thoulutsang Y."/>
            <person name="Thoulutsang D."/>
            <person name="Topham K."/>
            <person name="Topping I."/>
            <person name="Tsamla T."/>
            <person name="Vassiliev H."/>
            <person name="Vo A."/>
            <person name="Wangchuk T."/>
            <person name="Wangdi T."/>
            <person name="Weiand M."/>
            <person name="Wilkinson J."/>
            <person name="Wilson A."/>
            <person name="Yadav S."/>
            <person name="Young G."/>
            <person name="Yu Q."/>
            <person name="Zembek L."/>
            <person name="Zhong D."/>
            <person name="Zimmer A."/>
            <person name="Zwirko Z."/>
            <person name="Jaffe D.B."/>
            <person name="Alvarez P."/>
            <person name="Brockman W."/>
            <person name="Butler J."/>
            <person name="Chin C."/>
            <person name="Gnerre S."/>
            <person name="MacCallum I."/>
            <person name="Graves J.A."/>
            <person name="Ponting C.P."/>
            <person name="Breen M."/>
            <person name="Samollow P.B."/>
            <person name="Lander E.S."/>
            <person name="Lindblad-Toh K."/>
        </authorList>
    </citation>
    <scope>NUCLEOTIDE SEQUENCE [LARGE SCALE GENOMIC DNA]</scope>
</reference>
<dbReference type="HOGENOM" id="CLU_028534_2_0_1"/>
<dbReference type="FunCoup" id="F6XQ40">
    <property type="interactions" value="453"/>
</dbReference>
<dbReference type="Pfam" id="PF09815">
    <property type="entry name" value="XK-related"/>
    <property type="match status" value="1"/>
</dbReference>
<evidence type="ECO:0000256" key="1">
    <source>
        <dbReference type="ARBA" id="ARBA00004651"/>
    </source>
</evidence>
<dbReference type="Ensembl" id="ENSMODT00000038044.3">
    <property type="protein sequence ID" value="ENSMODP00000036453.2"/>
    <property type="gene ID" value="ENSMODG00000024976.3"/>
</dbReference>
<dbReference type="GO" id="GO:0016020">
    <property type="term" value="C:membrane"/>
    <property type="evidence" value="ECO:0000318"/>
    <property type="project" value="GO_Central"/>
</dbReference>
<dbReference type="OrthoDB" id="8190653at2759"/>
<feature type="transmembrane region" description="Helical" evidence="7">
    <location>
        <begin position="337"/>
        <end position="358"/>
    </location>
</feature>
<dbReference type="GeneTree" id="ENSGT01140000282565"/>